<proteinExistence type="predicted"/>
<protein>
    <submittedName>
        <fullName evidence="1">Uncharacterized protein</fullName>
    </submittedName>
</protein>
<organism evidence="1 2">
    <name type="scientific">Pseudomonas coronafaciens pv. striafaciens</name>
    <dbReference type="NCBI Taxonomy" id="235276"/>
    <lineage>
        <taxon>Bacteria</taxon>
        <taxon>Pseudomonadati</taxon>
        <taxon>Pseudomonadota</taxon>
        <taxon>Gammaproteobacteria</taxon>
        <taxon>Pseudomonadales</taxon>
        <taxon>Pseudomonadaceae</taxon>
        <taxon>Pseudomonas</taxon>
        <taxon>Pseudomonas coronafaciens</taxon>
    </lineage>
</organism>
<feature type="non-terminal residue" evidence="1">
    <location>
        <position position="47"/>
    </location>
</feature>
<gene>
    <name evidence="1" type="ORF">ALP78_04735</name>
</gene>
<dbReference type="AlphaFoldDB" id="A0A3M4YB17"/>
<dbReference type="Proteomes" id="UP000268004">
    <property type="component" value="Unassembled WGS sequence"/>
</dbReference>
<name>A0A3M4YB17_9PSED</name>
<comment type="caution">
    <text evidence="1">The sequence shown here is derived from an EMBL/GenBank/DDBJ whole genome shotgun (WGS) entry which is preliminary data.</text>
</comment>
<evidence type="ECO:0000313" key="2">
    <source>
        <dbReference type="Proteomes" id="UP000268004"/>
    </source>
</evidence>
<sequence>MQFVTLRVTQWFFDVRQIGVRLKSPFRPSASHFDGAKVTKARSSVSG</sequence>
<reference evidence="1 2" key="1">
    <citation type="submission" date="2018-08" db="EMBL/GenBank/DDBJ databases">
        <title>Recombination of ecologically and evolutionarily significant loci maintains genetic cohesion in the Pseudomonas syringae species complex.</title>
        <authorList>
            <person name="Dillon M."/>
            <person name="Thakur S."/>
            <person name="Almeida R.N.D."/>
            <person name="Weir B.S."/>
            <person name="Guttman D.S."/>
        </authorList>
    </citation>
    <scope>NUCLEOTIDE SEQUENCE [LARGE SCALE GENOMIC DNA]</scope>
    <source>
        <strain evidence="1 2">ICMP 4996</strain>
    </source>
</reference>
<accession>A0A3M4YB17</accession>
<evidence type="ECO:0000313" key="1">
    <source>
        <dbReference type="EMBL" id="RMR85142.1"/>
    </source>
</evidence>
<dbReference type="EMBL" id="RBSD01000125">
    <property type="protein sequence ID" value="RMR85142.1"/>
    <property type="molecule type" value="Genomic_DNA"/>
</dbReference>